<dbReference type="Pfam" id="PF13456">
    <property type="entry name" value="RVT_3"/>
    <property type="match status" value="1"/>
</dbReference>
<feature type="domain" description="RNase H type-1" evidence="1">
    <location>
        <begin position="121"/>
        <end position="196"/>
    </location>
</feature>
<keyword evidence="3" id="KW-1185">Reference proteome</keyword>
<dbReference type="Gene3D" id="3.30.420.10">
    <property type="entry name" value="Ribonuclease H-like superfamily/Ribonuclease H"/>
    <property type="match status" value="1"/>
</dbReference>
<evidence type="ECO:0000313" key="2">
    <source>
        <dbReference type="EnsemblPlants" id="TuG1812S0002588200.01.T01.s_cds31638"/>
    </source>
</evidence>
<dbReference type="InterPro" id="IPR002156">
    <property type="entry name" value="RNaseH_domain"/>
</dbReference>
<dbReference type="GO" id="GO:0003676">
    <property type="term" value="F:nucleic acid binding"/>
    <property type="evidence" value="ECO:0007669"/>
    <property type="project" value="InterPro"/>
</dbReference>
<organism evidence="2 3">
    <name type="scientific">Triticum urartu</name>
    <name type="common">Red wild einkorn</name>
    <name type="synonym">Crithodium urartu</name>
    <dbReference type="NCBI Taxonomy" id="4572"/>
    <lineage>
        <taxon>Eukaryota</taxon>
        <taxon>Viridiplantae</taxon>
        <taxon>Streptophyta</taxon>
        <taxon>Embryophyta</taxon>
        <taxon>Tracheophyta</taxon>
        <taxon>Spermatophyta</taxon>
        <taxon>Magnoliopsida</taxon>
        <taxon>Liliopsida</taxon>
        <taxon>Poales</taxon>
        <taxon>Poaceae</taxon>
        <taxon>BOP clade</taxon>
        <taxon>Pooideae</taxon>
        <taxon>Triticodae</taxon>
        <taxon>Triticeae</taxon>
        <taxon>Triticinae</taxon>
        <taxon>Triticum</taxon>
    </lineage>
</organism>
<reference evidence="2" key="2">
    <citation type="submission" date="2022-06" db="UniProtKB">
        <authorList>
            <consortium name="EnsemblPlants"/>
        </authorList>
    </citation>
    <scope>IDENTIFICATION</scope>
</reference>
<dbReference type="InterPro" id="IPR036397">
    <property type="entry name" value="RNaseH_sf"/>
</dbReference>
<dbReference type="InterPro" id="IPR012337">
    <property type="entry name" value="RNaseH-like_sf"/>
</dbReference>
<dbReference type="Proteomes" id="UP000015106">
    <property type="component" value="Unassembled WGS sequence"/>
</dbReference>
<name>A0A8R7VH51_TRIUA</name>
<protein>
    <recommendedName>
        <fullName evidence="1">RNase H type-1 domain-containing protein</fullName>
    </recommendedName>
</protein>
<accession>A0A8R7VH51</accession>
<dbReference type="EnsemblPlants" id="TuG1812S0002588200.01.T01">
    <property type="protein sequence ID" value="TuG1812S0002588200.01.T01.s_cds31638"/>
    <property type="gene ID" value="TuG1812S0002588200.01"/>
</dbReference>
<dbReference type="PANTHER" id="PTHR47074:SF11">
    <property type="entry name" value="REVERSE TRANSCRIPTASE-LIKE PROTEIN"/>
    <property type="match status" value="1"/>
</dbReference>
<dbReference type="GO" id="GO:0004523">
    <property type="term" value="F:RNA-DNA hybrid ribonuclease activity"/>
    <property type="evidence" value="ECO:0007669"/>
    <property type="project" value="InterPro"/>
</dbReference>
<proteinExistence type="predicted"/>
<evidence type="ECO:0000313" key="3">
    <source>
        <dbReference type="Proteomes" id="UP000015106"/>
    </source>
</evidence>
<dbReference type="PANTHER" id="PTHR47074">
    <property type="entry name" value="BNAC02G40300D PROTEIN"/>
    <property type="match status" value="1"/>
</dbReference>
<dbReference type="Gramene" id="TuG1812S0002588200.01.T01">
    <property type="protein sequence ID" value="TuG1812S0002588200.01.T01.s_cds31638"/>
    <property type="gene ID" value="TuG1812S0002588200.01"/>
</dbReference>
<dbReference type="SUPFAM" id="SSF53098">
    <property type="entry name" value="Ribonuclease H-like"/>
    <property type="match status" value="1"/>
</dbReference>
<sequence>MTRDWNIPRVEEVVNTGPEWLFSLLEPLDEDTRMIVLMTLWRVWHVRNEITHEKKPPPTEASRRFLQGYINSLLCIKQHPKADMEKGKMVILGPQQRSAARAAPKEDRRWIPPGRASTKLNTDGSYVPATGAAGGGMILRDDLGQIIFTACRELRACDNALAAELEACKEGLDLALHRTDRPIVVKMDSLEAVAMCTAASIDRS</sequence>
<evidence type="ECO:0000259" key="1">
    <source>
        <dbReference type="Pfam" id="PF13456"/>
    </source>
</evidence>
<reference evidence="3" key="1">
    <citation type="journal article" date="2013" name="Nature">
        <title>Draft genome of the wheat A-genome progenitor Triticum urartu.</title>
        <authorList>
            <person name="Ling H.Q."/>
            <person name="Zhao S."/>
            <person name="Liu D."/>
            <person name="Wang J."/>
            <person name="Sun H."/>
            <person name="Zhang C."/>
            <person name="Fan H."/>
            <person name="Li D."/>
            <person name="Dong L."/>
            <person name="Tao Y."/>
            <person name="Gao C."/>
            <person name="Wu H."/>
            <person name="Li Y."/>
            <person name="Cui Y."/>
            <person name="Guo X."/>
            <person name="Zheng S."/>
            <person name="Wang B."/>
            <person name="Yu K."/>
            <person name="Liang Q."/>
            <person name="Yang W."/>
            <person name="Lou X."/>
            <person name="Chen J."/>
            <person name="Feng M."/>
            <person name="Jian J."/>
            <person name="Zhang X."/>
            <person name="Luo G."/>
            <person name="Jiang Y."/>
            <person name="Liu J."/>
            <person name="Wang Z."/>
            <person name="Sha Y."/>
            <person name="Zhang B."/>
            <person name="Wu H."/>
            <person name="Tang D."/>
            <person name="Shen Q."/>
            <person name="Xue P."/>
            <person name="Zou S."/>
            <person name="Wang X."/>
            <person name="Liu X."/>
            <person name="Wang F."/>
            <person name="Yang Y."/>
            <person name="An X."/>
            <person name="Dong Z."/>
            <person name="Zhang K."/>
            <person name="Zhang X."/>
            <person name="Luo M.C."/>
            <person name="Dvorak J."/>
            <person name="Tong Y."/>
            <person name="Wang J."/>
            <person name="Yang H."/>
            <person name="Li Z."/>
            <person name="Wang D."/>
            <person name="Zhang A."/>
            <person name="Wang J."/>
        </authorList>
    </citation>
    <scope>NUCLEOTIDE SEQUENCE</scope>
    <source>
        <strain evidence="3">cv. G1812</strain>
    </source>
</reference>
<dbReference type="AlphaFoldDB" id="A0A8R7VH51"/>
<dbReference type="InterPro" id="IPR052929">
    <property type="entry name" value="RNase_H-like_EbsB-rel"/>
</dbReference>
<dbReference type="InterPro" id="IPR044730">
    <property type="entry name" value="RNase_H-like_dom_plant"/>
</dbReference>
<dbReference type="CDD" id="cd06222">
    <property type="entry name" value="RNase_H_like"/>
    <property type="match status" value="1"/>
</dbReference>